<dbReference type="Proteomes" id="UP001152797">
    <property type="component" value="Unassembled WGS sequence"/>
</dbReference>
<dbReference type="EMBL" id="CAMXCT030001615">
    <property type="protein sequence ID" value="CAL4778974.1"/>
    <property type="molecule type" value="Genomic_DNA"/>
</dbReference>
<dbReference type="InterPro" id="IPR043502">
    <property type="entry name" value="DNA/RNA_pol_sf"/>
</dbReference>
<organism evidence="2">
    <name type="scientific">Cladocopium goreaui</name>
    <dbReference type="NCBI Taxonomy" id="2562237"/>
    <lineage>
        <taxon>Eukaryota</taxon>
        <taxon>Sar</taxon>
        <taxon>Alveolata</taxon>
        <taxon>Dinophyceae</taxon>
        <taxon>Suessiales</taxon>
        <taxon>Symbiodiniaceae</taxon>
        <taxon>Cladocopium</taxon>
    </lineage>
</organism>
<reference evidence="2" key="1">
    <citation type="submission" date="2022-10" db="EMBL/GenBank/DDBJ databases">
        <authorList>
            <person name="Chen Y."/>
            <person name="Dougan E. K."/>
            <person name="Chan C."/>
            <person name="Rhodes N."/>
            <person name="Thang M."/>
        </authorList>
    </citation>
    <scope>NUCLEOTIDE SEQUENCE</scope>
</reference>
<dbReference type="EMBL" id="CAMXCT010001615">
    <property type="protein sequence ID" value="CAI3991662.1"/>
    <property type="molecule type" value="Genomic_DNA"/>
</dbReference>
<feature type="compositionally biased region" description="Polar residues" evidence="1">
    <location>
        <begin position="170"/>
        <end position="183"/>
    </location>
</feature>
<feature type="region of interest" description="Disordered" evidence="1">
    <location>
        <begin position="169"/>
        <end position="192"/>
    </location>
</feature>
<proteinExistence type="predicted"/>
<evidence type="ECO:0000256" key="1">
    <source>
        <dbReference type="SAM" id="MobiDB-lite"/>
    </source>
</evidence>
<dbReference type="SUPFAM" id="SSF56672">
    <property type="entry name" value="DNA/RNA polymerases"/>
    <property type="match status" value="1"/>
</dbReference>
<evidence type="ECO:0000313" key="2">
    <source>
        <dbReference type="EMBL" id="CAI3991662.1"/>
    </source>
</evidence>
<comment type="caution">
    <text evidence="2">The sequence shown here is derived from an EMBL/GenBank/DDBJ whole genome shotgun (WGS) entry which is preliminary data.</text>
</comment>
<accession>A0A9P1CIC9</accession>
<feature type="region of interest" description="Disordered" evidence="1">
    <location>
        <begin position="65"/>
        <end position="102"/>
    </location>
</feature>
<gene>
    <name evidence="2" type="ORF">C1SCF055_LOCUS18551</name>
</gene>
<keyword evidence="4" id="KW-1185">Reference proteome</keyword>
<dbReference type="OrthoDB" id="410104at2759"/>
<dbReference type="PANTHER" id="PTHR19446">
    <property type="entry name" value="REVERSE TRANSCRIPTASES"/>
    <property type="match status" value="1"/>
</dbReference>
<feature type="region of interest" description="Disordered" evidence="1">
    <location>
        <begin position="887"/>
        <end position="906"/>
    </location>
</feature>
<reference evidence="3" key="2">
    <citation type="submission" date="2024-04" db="EMBL/GenBank/DDBJ databases">
        <authorList>
            <person name="Chen Y."/>
            <person name="Shah S."/>
            <person name="Dougan E. K."/>
            <person name="Thang M."/>
            <person name="Chan C."/>
        </authorList>
    </citation>
    <scope>NUCLEOTIDE SEQUENCE [LARGE SCALE GENOMIC DNA]</scope>
</reference>
<name>A0A9P1CIC9_9DINO</name>
<sequence length="1570" mass="175247">MQTLQNIVDHPAPIEPYENLMQWFDKLLDGRDKVFGPQTNPNAKLFRHLVTTRVFATKIPPQIHHIDTHDSPGDAHGQAQVPKPAGPMQADHVQPSTRPDQHASVIQGPFVQSSVAEHPTVSESLMPGCRVTATANFADHQVTPHASGGVTGFETCCAKARKRMSCDDAASNSRTESKPSSQAVAADHLPNETIRATEPVREVPAFAADHVQTKLCPLGKIDTANDPAYGDISLSALPTFNTRHDNNRHAQQQCPSLHPGLDRPPMSPPAPFHAMPLPRLGCGGPSQCDENDGKSDADPAFPTTKIANALGKTIEVTQKILPQCFTADCGFQSVAWLLAILSNLPVEAMTDDRAAQWRQLFINELCRQDKCDEWISHLDLGGAKLDQSEMTKLTSLLTQHGVWPDRALERANQLISAMPAVNIRNILASHRPWQDLKAAANGVKPQIKLIMIDELNAQIANRADQRKYGKKMSSHKRHEPAKDNPTAQASELMVPQGVFKQQDGTILGPLQIGDVGPNAKGVLLVDQADCQATLRLPKPVSQMGLAVIVLATKNNEDMHSITPTRFTAMCLSTQEPLIASGYMYQLGHQEVIRHEPSNKLAIDEQPTEAIRCMVFKDQAGDFWEQLRQQPVNHIFQTEPLLATPPGSTSIVIDVWDRQWVSKKYEKVRPANAEVFTFSMRMLADKADELLAKSGQAGVYWEPRSACGRFPNSNYHVTWLPQMTFQDAKYAQQTSPQATTLARHGERYGLRSDTLNAQEIHEKHRPDTPLLLGQSKMLYAVGHLPFSTTKAALCKLLKAWSWDARPLQPKGRAQDGSGITWHIQAVEDPGHWVYSLQHGDVLVTKLQDPKPPTYAKPFSIVASKKTIEHLQGTDPWINYDPWRKDGAQPSHLQAKQMPPKPSGQPVPHAQLAAMEASFDKKIQQMHKQTDGDEPVESAHIEARISQLEQQFQQVQAMQLGTDAKVGQLQQQVDQQSKALGDRIDEKLNTHMERIEMLLCKRSRHETSDWKHEPYRLDGESRHTGTGILSAYPCRALDHHWTKVYLADLGKPPPDHLDPPRLMNTELRRVEADCTAILHEFEKECAPRWQKHDDTSDEHWQVITDFMKHAMPQQHASFPPITAQVFLRAASNKRKFAAVGPDGVSKQDLLHLPATAIEDLLELIRALEKGAKWPNQAVTGLVSALAKVPSAQKVQPYRPICIFSMFYRVWSSIRAKQCLKHLVSIVPSTLMGNIPGRSPQKVWFHVQQLIEHSYCSPGEVAGSVIDIVKCFNALPRFPLLQIARLVGLPDEVVIPWTTALKQMQRRFQVRSTVGQAISSSTGFPEGCALSVVSMAICNITMELWMYYRYPSVRLWSFVDNIECTTEDTDQAIQSLQGLLQFCKQKERAILVSAWPNIFYGVSTITLGNNHYQRLRSQCARALNANQTGANPAHAKPPLQETVLDEWAVWGNGMADLFAEEARQQLSLDFWNTWTAVKTHQSNTWSFGQALHKLFVQIGLRAQATSAIKAPLRTDQRRPSSLTLTFWSGCIRVSISEERLANIDNFYKVKATRLPISQIVRDMSDIPPGLMTE</sequence>
<evidence type="ECO:0008006" key="5">
    <source>
        <dbReference type="Google" id="ProtNLM"/>
    </source>
</evidence>
<protein>
    <recommendedName>
        <fullName evidence="5">Reverse transcriptase domain-containing protein</fullName>
    </recommendedName>
</protein>
<feature type="region of interest" description="Disordered" evidence="1">
    <location>
        <begin position="246"/>
        <end position="300"/>
    </location>
</feature>
<evidence type="ECO:0000313" key="3">
    <source>
        <dbReference type="EMBL" id="CAL1145037.1"/>
    </source>
</evidence>
<evidence type="ECO:0000313" key="4">
    <source>
        <dbReference type="Proteomes" id="UP001152797"/>
    </source>
</evidence>
<dbReference type="EMBL" id="CAMXCT020001615">
    <property type="protein sequence ID" value="CAL1145037.1"/>
    <property type="molecule type" value="Genomic_DNA"/>
</dbReference>